<gene>
    <name evidence="2" type="ordered locus">Acid345_2420</name>
</gene>
<feature type="domain" description="YdhG-like" evidence="1">
    <location>
        <begin position="22"/>
        <end position="133"/>
    </location>
</feature>
<name>Q1INX9_KORVE</name>
<dbReference type="Pfam" id="PF08818">
    <property type="entry name" value="DUF1801"/>
    <property type="match status" value="1"/>
</dbReference>
<dbReference type="SUPFAM" id="SSF159888">
    <property type="entry name" value="YdhG-like"/>
    <property type="match status" value="1"/>
</dbReference>
<dbReference type="Proteomes" id="UP000002432">
    <property type="component" value="Chromosome"/>
</dbReference>
<evidence type="ECO:0000313" key="2">
    <source>
        <dbReference type="EMBL" id="ABF41421.1"/>
    </source>
</evidence>
<organism evidence="2 3">
    <name type="scientific">Koribacter versatilis (strain Ellin345)</name>
    <dbReference type="NCBI Taxonomy" id="204669"/>
    <lineage>
        <taxon>Bacteria</taxon>
        <taxon>Pseudomonadati</taxon>
        <taxon>Acidobacteriota</taxon>
        <taxon>Terriglobia</taxon>
        <taxon>Terriglobales</taxon>
        <taxon>Candidatus Korobacteraceae</taxon>
        <taxon>Candidatus Korobacter</taxon>
    </lineage>
</organism>
<keyword evidence="3" id="KW-1185">Reference proteome</keyword>
<protein>
    <recommendedName>
        <fullName evidence="1">YdhG-like domain-containing protein</fullName>
    </recommendedName>
</protein>
<dbReference type="EnsemblBacteria" id="ABF41421">
    <property type="protein sequence ID" value="ABF41421"/>
    <property type="gene ID" value="Acid345_2420"/>
</dbReference>
<evidence type="ECO:0000259" key="1">
    <source>
        <dbReference type="Pfam" id="PF08818"/>
    </source>
</evidence>
<dbReference type="EMBL" id="CP000360">
    <property type="protein sequence ID" value="ABF41421.1"/>
    <property type="molecule type" value="Genomic_DNA"/>
</dbReference>
<dbReference type="eggNOG" id="COG5646">
    <property type="taxonomic scope" value="Bacteria"/>
</dbReference>
<dbReference type="HOGENOM" id="CLU_119457_0_0_0"/>
<dbReference type="AlphaFoldDB" id="Q1INX9"/>
<reference evidence="2 3" key="1">
    <citation type="journal article" date="2009" name="Appl. Environ. Microbiol.">
        <title>Three genomes from the phylum Acidobacteria provide insight into the lifestyles of these microorganisms in soils.</title>
        <authorList>
            <person name="Ward N.L."/>
            <person name="Challacombe J.F."/>
            <person name="Janssen P.H."/>
            <person name="Henrissat B."/>
            <person name="Coutinho P.M."/>
            <person name="Wu M."/>
            <person name="Xie G."/>
            <person name="Haft D.H."/>
            <person name="Sait M."/>
            <person name="Badger J."/>
            <person name="Barabote R.D."/>
            <person name="Bradley B."/>
            <person name="Brettin T.S."/>
            <person name="Brinkac L.M."/>
            <person name="Bruce D."/>
            <person name="Creasy T."/>
            <person name="Daugherty S.C."/>
            <person name="Davidsen T.M."/>
            <person name="DeBoy R.T."/>
            <person name="Detter J.C."/>
            <person name="Dodson R.J."/>
            <person name="Durkin A.S."/>
            <person name="Ganapathy A."/>
            <person name="Gwinn-Giglio M."/>
            <person name="Han C.S."/>
            <person name="Khouri H."/>
            <person name="Kiss H."/>
            <person name="Kothari S.P."/>
            <person name="Madupu R."/>
            <person name="Nelson K.E."/>
            <person name="Nelson W.C."/>
            <person name="Paulsen I."/>
            <person name="Penn K."/>
            <person name="Ren Q."/>
            <person name="Rosovitz M.J."/>
            <person name="Selengut J.D."/>
            <person name="Shrivastava S."/>
            <person name="Sullivan S.A."/>
            <person name="Tapia R."/>
            <person name="Thompson L.S."/>
            <person name="Watkins K.L."/>
            <person name="Yang Q."/>
            <person name="Yu C."/>
            <person name="Zafar N."/>
            <person name="Zhou L."/>
            <person name="Kuske C.R."/>
        </authorList>
    </citation>
    <scope>NUCLEOTIDE SEQUENCE [LARGE SCALE GENOMIC DNA]</scope>
    <source>
        <strain evidence="2 3">Ellin345</strain>
    </source>
</reference>
<dbReference type="KEGG" id="aba:Acid345_2420"/>
<accession>Q1INX9</accession>
<dbReference type="STRING" id="204669.Acid345_2420"/>
<evidence type="ECO:0000313" key="3">
    <source>
        <dbReference type="Proteomes" id="UP000002432"/>
    </source>
</evidence>
<proteinExistence type="predicted"/>
<dbReference type="RefSeq" id="WP_011523222.1">
    <property type="nucleotide sequence ID" value="NC_008009.1"/>
</dbReference>
<dbReference type="InterPro" id="IPR014922">
    <property type="entry name" value="YdhG-like"/>
</dbReference>
<dbReference type="Gene3D" id="3.90.1150.200">
    <property type="match status" value="1"/>
</dbReference>
<sequence>MKPAANVKTPAQYVASLPADRAKTVATVRAFVNQHIPRGYEECLVWGTIGWTIPLSRYPDTYNKQPICYVALSSQKNYFSLYLMGAFWSASQLDQLKAAFKAAGKKLDMGKCCVHFERPDDLPLEAIGKLIAAISSEKRIEMYEESRLKTKSGQAKKAKQDAS</sequence>